<dbReference type="InterPro" id="IPR016161">
    <property type="entry name" value="Ald_DH/histidinol_DH"/>
</dbReference>
<dbReference type="AlphaFoldDB" id="A0A078M023"/>
<dbReference type="PANTHER" id="PTHR43353:SF5">
    <property type="entry name" value="SUCCINATE-SEMIALDEHYDE DEHYDROGENASE, MITOCHONDRIAL"/>
    <property type="match status" value="1"/>
</dbReference>
<feature type="domain" description="Aldehyde dehydrogenase" evidence="5">
    <location>
        <begin position="12"/>
        <end position="470"/>
    </location>
</feature>
<dbReference type="NCBIfam" id="TIGR01780">
    <property type="entry name" value="SSADH"/>
    <property type="match status" value="1"/>
</dbReference>
<dbReference type="InterPro" id="IPR016162">
    <property type="entry name" value="Ald_DH_N"/>
</dbReference>
<dbReference type="SUPFAM" id="SSF53720">
    <property type="entry name" value="ALDH-like"/>
    <property type="match status" value="1"/>
</dbReference>
<evidence type="ECO:0000256" key="1">
    <source>
        <dbReference type="ARBA" id="ARBA00009986"/>
    </source>
</evidence>
<proteinExistence type="inferred from homology"/>
<dbReference type="Pfam" id="PF00171">
    <property type="entry name" value="Aldedh"/>
    <property type="match status" value="1"/>
</dbReference>
<name>A0A078M023_9BACL</name>
<keyword evidence="2 3" id="KW-0560">Oxidoreductase</keyword>
<dbReference type="FunFam" id="3.40.309.10:FF:000004">
    <property type="entry name" value="Succinate-semialdehyde dehydrogenase I"/>
    <property type="match status" value="1"/>
</dbReference>
<dbReference type="InterPro" id="IPR016160">
    <property type="entry name" value="Ald_DH_CS_CYS"/>
</dbReference>
<sequence>MKNYELLINGEWVGKDWKQYEVINPATKQPMASVPYGGEAEATAAVDAAAEAFTTWKKKTAQERCDILYRWYELVKENEQEIAALMTEEQGKPLAEALGEVRYANAYIQWYAEEGKRVYGETIPASAPDKRMLVLRQPIGVVAAITPWNFPAAMITRKIAPALAVGCTAVLKPASQTPLTAIKLVEYAEQAGVPKGVINIVTGSAREIGGAWTSDSRVRKLTFTGSTEVGKQLMKDSADTMKKVSLELGGHAPFIVLKDADLEVAVAGVLASKFRNAGQTCICTNRVYLHKDIEEKFVARVAEKVKAMKVGNGLDKTTDIGPMIDENAVDKVNEHVEDARTKGAVIETGGKRASGEGYYYEPTVMSGVTDDMQCMSEETFGPLLPITTFTDVDDAIARANNTPFGLAAYVFTTNLSEAFYVSEALEYGIIGLNDGGPSAAQAPFGGWKESGTGREGGRQGMEDYLETKYISIKL</sequence>
<evidence type="ECO:0000259" key="5">
    <source>
        <dbReference type="Pfam" id="PF00171"/>
    </source>
</evidence>
<protein>
    <recommendedName>
        <fullName evidence="3">Aldehyde dehydrogenase</fullName>
    </recommendedName>
</protein>
<dbReference type="Gene3D" id="3.40.605.10">
    <property type="entry name" value="Aldehyde Dehydrogenase, Chain A, domain 1"/>
    <property type="match status" value="1"/>
</dbReference>
<feature type="active site" evidence="4">
    <location>
        <position position="281"/>
    </location>
</feature>
<dbReference type="InterPro" id="IPR010102">
    <property type="entry name" value="Succ_semiAld_DH"/>
</dbReference>
<dbReference type="GO" id="GO:0004777">
    <property type="term" value="F:succinate-semialdehyde dehydrogenase (NAD+) activity"/>
    <property type="evidence" value="ECO:0007669"/>
    <property type="project" value="TreeGrafter"/>
</dbReference>
<reference evidence="6" key="1">
    <citation type="submission" date="2014-07" db="EMBL/GenBank/DDBJ databases">
        <authorList>
            <person name="Urmite Genomes Urmite Genomes"/>
        </authorList>
    </citation>
    <scope>NUCLEOTIDE SEQUENCE</scope>
    <source>
        <strain evidence="6">13S34_air</strain>
    </source>
</reference>
<dbReference type="InterPro" id="IPR016163">
    <property type="entry name" value="Ald_DH_C"/>
</dbReference>
<dbReference type="PATRIC" id="fig|1461583.4.peg.676"/>
<feature type="active site" evidence="4">
    <location>
        <position position="247"/>
    </location>
</feature>
<dbReference type="FunFam" id="3.40.605.10:FF:000005">
    <property type="entry name" value="Succinate-semialdehyde dehydrogenase I"/>
    <property type="match status" value="1"/>
</dbReference>
<comment type="similarity">
    <text evidence="1 3">Belongs to the aldehyde dehydrogenase family.</text>
</comment>
<dbReference type="GO" id="GO:0006081">
    <property type="term" value="P:aldehyde metabolic process"/>
    <property type="evidence" value="ECO:0007669"/>
    <property type="project" value="InterPro"/>
</dbReference>
<dbReference type="HOGENOM" id="CLU_005391_5_1_9"/>
<dbReference type="PANTHER" id="PTHR43353">
    <property type="entry name" value="SUCCINATE-SEMIALDEHYDE DEHYDROGENASE, MITOCHONDRIAL"/>
    <property type="match status" value="1"/>
</dbReference>
<accession>A0A078M023</accession>
<organism evidence="6">
    <name type="scientific">Metalysinibacillus saudimassiliensis</name>
    <dbReference type="NCBI Taxonomy" id="1461583"/>
    <lineage>
        <taxon>Bacteria</taxon>
        <taxon>Bacillati</taxon>
        <taxon>Bacillota</taxon>
        <taxon>Bacilli</taxon>
        <taxon>Bacillales</taxon>
        <taxon>Caryophanaceae</taxon>
        <taxon>Metalysinibacillus</taxon>
    </lineage>
</organism>
<dbReference type="PROSITE" id="PS00070">
    <property type="entry name" value="ALDEHYDE_DEHYDR_CYS"/>
    <property type="match status" value="1"/>
</dbReference>
<evidence type="ECO:0000256" key="2">
    <source>
        <dbReference type="ARBA" id="ARBA00023002"/>
    </source>
</evidence>
<dbReference type="EMBL" id="LN483073">
    <property type="protein sequence ID" value="CEA00703.1"/>
    <property type="molecule type" value="Genomic_DNA"/>
</dbReference>
<dbReference type="InterPro" id="IPR050740">
    <property type="entry name" value="Aldehyde_DH_Superfamily"/>
</dbReference>
<evidence type="ECO:0000256" key="4">
    <source>
        <dbReference type="PIRSR" id="PIRSR036492-1"/>
    </source>
</evidence>
<dbReference type="PIRSF" id="PIRSF036492">
    <property type="entry name" value="ALDH"/>
    <property type="match status" value="1"/>
</dbReference>
<gene>
    <name evidence="6" type="primary">gabD</name>
    <name evidence="6" type="ORF">BN1050_00705</name>
</gene>
<dbReference type="InterPro" id="IPR015590">
    <property type="entry name" value="Aldehyde_DH_dom"/>
</dbReference>
<dbReference type="Gene3D" id="3.40.309.10">
    <property type="entry name" value="Aldehyde Dehydrogenase, Chain A, domain 2"/>
    <property type="match status" value="1"/>
</dbReference>
<evidence type="ECO:0000313" key="6">
    <source>
        <dbReference type="EMBL" id="CEA00703.1"/>
    </source>
</evidence>
<dbReference type="CDD" id="cd07103">
    <property type="entry name" value="ALDH_F5_SSADH_GabD"/>
    <property type="match status" value="1"/>
</dbReference>
<dbReference type="GO" id="GO:0009450">
    <property type="term" value="P:gamma-aminobutyric acid catabolic process"/>
    <property type="evidence" value="ECO:0007669"/>
    <property type="project" value="InterPro"/>
</dbReference>
<evidence type="ECO:0000256" key="3">
    <source>
        <dbReference type="PIRNR" id="PIRNR036492"/>
    </source>
</evidence>
<dbReference type="InterPro" id="IPR012394">
    <property type="entry name" value="Aldehyde_DH_NAD(P)"/>
</dbReference>